<dbReference type="GO" id="GO:0008188">
    <property type="term" value="F:neuropeptide receptor activity"/>
    <property type="evidence" value="ECO:0007669"/>
    <property type="project" value="InterPro"/>
</dbReference>
<evidence type="ECO:0000256" key="1">
    <source>
        <dbReference type="ARBA" id="ARBA00004651"/>
    </source>
</evidence>
<keyword evidence="7" id="KW-1015">Disulfide bond</keyword>
<evidence type="ECO:0000259" key="18">
    <source>
        <dbReference type="PROSITE" id="PS50262"/>
    </source>
</evidence>
<feature type="region of interest" description="Disordered" evidence="16">
    <location>
        <begin position="650"/>
        <end position="673"/>
    </location>
</feature>
<keyword evidence="9" id="KW-0325">Glycoprotein</keyword>
<dbReference type="PROSITE" id="PS50262">
    <property type="entry name" value="G_PROTEIN_RECEP_F1_2"/>
    <property type="match status" value="1"/>
</dbReference>
<sequence length="809" mass="89389">MCCVMEILDNMGEEGLELEGSATTAPLSNTSLDGATNITNITFSPYYQHSLYVAASYILAYFFIFLLCMVGNCLVCLIVMENRRMRTVTNLFILNLAISDLLVGIFCIPTTLVDNLVTGWPFSNIVCKMSGFVQGVSVAASVFTLVAIAVERFRCIVYPLQPKPAALVAQAAIVFIWVLAVVIMCPAAMALTVEKFPSHYMVYNDDFNHTLPVYTCYENFDNPRMRKVYTAVLFAHIYLVPLTVITLMYGSIGVKLCSTVVANREPQLGNAVQVGVRRGGQPMISQKKIKVIKMLTLVALLFMLSWLPLWTLMMMTDYAGLDRDQLDLLTSYIFPFAHWLAFSNSSINPIIYGYYNENFRRGFQAVCKSRPLCCLEQCQLLMRVFRWGRKGRSALAPCGGTDFRDATSKTKVMGLRNRVHNEDKVNDPAEVNRSARDPIAVLENTVESPTCESESSLESPVFKSESPKTSFSRVRVESPLPRFESELSLESPVFESESSLESPVFKSSLESQVFESESSLESPVFKSSLESPVFESESSLESSVFKSSLESPVFESESSLESSVFKSSLESPVFESESSLESSVFKSSLESPVFESESSLESSVFKSSLESPVFESESRVPSVQVESRVPSVQVESRVPSVRVRVSSPQCSSRVSSPQCSSRVSSPQCSSPSLESPVFKSSLESPVFKSSLESPVFESESSLESSVFKSSLESPVFESESSLESPVFESESSLESPVFKSSLESPVFKSSLWSPVFVSESKSSHKLKRVYINDTVTSPENIDSSDYFPAMVASKGITNLSILAAFVVYS</sequence>
<dbReference type="EMBL" id="VEVO01000012">
    <property type="protein sequence ID" value="KAF0033610.1"/>
    <property type="molecule type" value="Genomic_DNA"/>
</dbReference>
<evidence type="ECO:0000256" key="12">
    <source>
        <dbReference type="ARBA" id="ARBA00074417"/>
    </source>
</evidence>
<protein>
    <recommendedName>
        <fullName evidence="12">Neuropeptide FF receptor 1</fullName>
    </recommendedName>
    <alternativeName>
        <fullName evidence="14">G-protein coupled receptor 147</fullName>
    </alternativeName>
    <alternativeName>
        <fullName evidence="13">RFamide-related peptide receptor OT7T022</fullName>
    </alternativeName>
</protein>
<feature type="domain" description="G-protein coupled receptors family 1 profile" evidence="18">
    <location>
        <begin position="71"/>
        <end position="352"/>
    </location>
</feature>
<comment type="caution">
    <text evidence="19">The sequence shown here is derived from an EMBL/GenBank/DDBJ whole genome shotgun (WGS) entry which is preliminary data.</text>
</comment>
<keyword evidence="2" id="KW-1003">Cell membrane</keyword>
<feature type="transmembrane region" description="Helical" evidence="17">
    <location>
        <begin position="291"/>
        <end position="312"/>
    </location>
</feature>
<dbReference type="AlphaFoldDB" id="A0A6A4SNX1"/>
<dbReference type="PRINTS" id="PR01570">
    <property type="entry name" value="NPFFRECEPTOR"/>
</dbReference>
<dbReference type="SUPFAM" id="SSF81321">
    <property type="entry name" value="Family A G protein-coupled receptor-like"/>
    <property type="match status" value="1"/>
</dbReference>
<evidence type="ECO:0000256" key="11">
    <source>
        <dbReference type="ARBA" id="ARBA00025478"/>
    </source>
</evidence>
<keyword evidence="5 15" id="KW-0297">G-protein coupled receptor</keyword>
<dbReference type="PANTHER" id="PTHR24241">
    <property type="entry name" value="NEUROPEPTIDE RECEPTOR-RELATED G-PROTEIN COUPLED RECEPTOR"/>
    <property type="match status" value="1"/>
</dbReference>
<keyword evidence="4 17" id="KW-1133">Transmembrane helix</keyword>
<feature type="transmembrane region" description="Helical" evidence="17">
    <location>
        <begin position="228"/>
        <end position="249"/>
    </location>
</feature>
<dbReference type="InterPro" id="IPR005395">
    <property type="entry name" value="NPFF_rcpt"/>
</dbReference>
<feature type="region of interest" description="Disordered" evidence="16">
    <location>
        <begin position="419"/>
        <end position="465"/>
    </location>
</feature>
<dbReference type="InterPro" id="IPR000276">
    <property type="entry name" value="GPCR_Rhodpsn"/>
</dbReference>
<dbReference type="PROSITE" id="PS00237">
    <property type="entry name" value="G_PROTEIN_RECEP_F1_1"/>
    <property type="match status" value="1"/>
</dbReference>
<feature type="transmembrane region" description="Helical" evidence="17">
    <location>
        <begin position="165"/>
        <end position="191"/>
    </location>
</feature>
<evidence type="ECO:0000256" key="14">
    <source>
        <dbReference type="ARBA" id="ARBA00082066"/>
    </source>
</evidence>
<dbReference type="Gene3D" id="1.20.1070.10">
    <property type="entry name" value="Rhodopsin 7-helix transmembrane proteins"/>
    <property type="match status" value="1"/>
</dbReference>
<evidence type="ECO:0000256" key="8">
    <source>
        <dbReference type="ARBA" id="ARBA00023170"/>
    </source>
</evidence>
<evidence type="ECO:0000256" key="3">
    <source>
        <dbReference type="ARBA" id="ARBA00022692"/>
    </source>
</evidence>
<comment type="subcellular location">
    <subcellularLocation>
        <location evidence="1">Cell membrane</location>
        <topology evidence="1">Multi-pass membrane protein</topology>
    </subcellularLocation>
</comment>
<evidence type="ECO:0000256" key="5">
    <source>
        <dbReference type="ARBA" id="ARBA00023040"/>
    </source>
</evidence>
<evidence type="ECO:0000256" key="16">
    <source>
        <dbReference type="SAM" id="MobiDB-lite"/>
    </source>
</evidence>
<comment type="function">
    <text evidence="11">Receptor for NPAF (A-18-F-amide) and NPFF (F-8-F-amide) neuropeptides, also known as morphine-modulating peptides. Can also be activated by a variety of naturally occurring or synthetic FMRF-amide like ligands. This receptor mediates its action by association with G proteins that activate a phosphatidylinositol-calcium second messenger system.</text>
</comment>
<organism evidence="19 20">
    <name type="scientific">Scophthalmus maximus</name>
    <name type="common">Turbot</name>
    <name type="synonym">Psetta maxima</name>
    <dbReference type="NCBI Taxonomy" id="52904"/>
    <lineage>
        <taxon>Eukaryota</taxon>
        <taxon>Metazoa</taxon>
        <taxon>Chordata</taxon>
        <taxon>Craniata</taxon>
        <taxon>Vertebrata</taxon>
        <taxon>Euteleostomi</taxon>
        <taxon>Actinopterygii</taxon>
        <taxon>Neopterygii</taxon>
        <taxon>Teleostei</taxon>
        <taxon>Neoteleostei</taxon>
        <taxon>Acanthomorphata</taxon>
        <taxon>Carangaria</taxon>
        <taxon>Pleuronectiformes</taxon>
        <taxon>Pleuronectoidei</taxon>
        <taxon>Scophthalmidae</taxon>
        <taxon>Scophthalmus</taxon>
    </lineage>
</organism>
<dbReference type="PRINTS" id="PR00237">
    <property type="entry name" value="GPCRRHODOPSN"/>
</dbReference>
<accession>A0A6A4SNX1</accession>
<feature type="transmembrane region" description="Helical" evidence="17">
    <location>
        <begin position="54"/>
        <end position="79"/>
    </location>
</feature>
<dbReference type="Pfam" id="PF00001">
    <property type="entry name" value="7tm_1"/>
    <property type="match status" value="1"/>
</dbReference>
<evidence type="ECO:0000256" key="10">
    <source>
        <dbReference type="ARBA" id="ARBA00023224"/>
    </source>
</evidence>
<dbReference type="GO" id="GO:0042277">
    <property type="term" value="F:peptide binding"/>
    <property type="evidence" value="ECO:0007669"/>
    <property type="project" value="TreeGrafter"/>
</dbReference>
<feature type="compositionally biased region" description="Polar residues" evidence="16">
    <location>
        <begin position="445"/>
        <end position="458"/>
    </location>
</feature>
<proteinExistence type="inferred from homology"/>
<keyword evidence="3 15" id="KW-0812">Transmembrane</keyword>
<dbReference type="InterPro" id="IPR017452">
    <property type="entry name" value="GPCR_Rhodpsn_7TM"/>
</dbReference>
<dbReference type="SMART" id="SM01381">
    <property type="entry name" value="7TM_GPCR_Srsx"/>
    <property type="match status" value="1"/>
</dbReference>
<evidence type="ECO:0000256" key="13">
    <source>
        <dbReference type="ARBA" id="ARBA00075893"/>
    </source>
</evidence>
<dbReference type="PANTHER" id="PTHR24241:SF82">
    <property type="entry name" value="NEUROPEPTIDE FF RECEPTOR 1-RELATED"/>
    <property type="match status" value="1"/>
</dbReference>
<evidence type="ECO:0000256" key="4">
    <source>
        <dbReference type="ARBA" id="ARBA00022989"/>
    </source>
</evidence>
<evidence type="ECO:0000256" key="9">
    <source>
        <dbReference type="ARBA" id="ARBA00023180"/>
    </source>
</evidence>
<evidence type="ECO:0000256" key="7">
    <source>
        <dbReference type="ARBA" id="ARBA00023157"/>
    </source>
</evidence>
<keyword evidence="6 17" id="KW-0472">Membrane</keyword>
<reference evidence="19 20" key="1">
    <citation type="submission" date="2019-06" db="EMBL/GenBank/DDBJ databases">
        <title>Draft genomes of female and male turbot (Scophthalmus maximus).</title>
        <authorList>
            <person name="Xu H."/>
            <person name="Xu X.-W."/>
            <person name="Shao C."/>
            <person name="Chen S."/>
        </authorList>
    </citation>
    <scope>NUCLEOTIDE SEQUENCE [LARGE SCALE GENOMIC DNA]</scope>
    <source>
        <strain evidence="19">Ysfricsl-2016a</strain>
        <tissue evidence="19">Blood</tissue>
    </source>
</reference>
<evidence type="ECO:0000256" key="6">
    <source>
        <dbReference type="ARBA" id="ARBA00023136"/>
    </source>
</evidence>
<feature type="transmembrane region" description="Helical" evidence="17">
    <location>
        <begin position="132"/>
        <end position="153"/>
    </location>
</feature>
<evidence type="ECO:0000313" key="19">
    <source>
        <dbReference type="EMBL" id="KAF0033610.1"/>
    </source>
</evidence>
<gene>
    <name evidence="19" type="ORF">F2P81_013676</name>
</gene>
<evidence type="ECO:0000256" key="2">
    <source>
        <dbReference type="ARBA" id="ARBA00022475"/>
    </source>
</evidence>
<keyword evidence="10 15" id="KW-0807">Transducer</keyword>
<evidence type="ECO:0000256" key="15">
    <source>
        <dbReference type="RuleBase" id="RU000688"/>
    </source>
</evidence>
<dbReference type="GO" id="GO:0005886">
    <property type="term" value="C:plasma membrane"/>
    <property type="evidence" value="ECO:0007669"/>
    <property type="project" value="UniProtKB-SubCell"/>
</dbReference>
<evidence type="ECO:0000256" key="17">
    <source>
        <dbReference type="SAM" id="Phobius"/>
    </source>
</evidence>
<keyword evidence="8 15" id="KW-0675">Receptor</keyword>
<evidence type="ECO:0000313" key="20">
    <source>
        <dbReference type="Proteomes" id="UP000438429"/>
    </source>
</evidence>
<name>A0A6A4SNX1_SCOMX</name>
<feature type="compositionally biased region" description="Low complexity" evidence="16">
    <location>
        <begin position="650"/>
        <end position="672"/>
    </location>
</feature>
<comment type="similarity">
    <text evidence="15">Belongs to the G-protein coupled receptor 1 family.</text>
</comment>
<dbReference type="FunFam" id="1.20.1070.10:FF:000153">
    <property type="entry name" value="Neuropeptide FF receptor 1"/>
    <property type="match status" value="1"/>
</dbReference>
<dbReference type="GO" id="GO:0032870">
    <property type="term" value="P:cellular response to hormone stimulus"/>
    <property type="evidence" value="ECO:0007669"/>
    <property type="project" value="TreeGrafter"/>
</dbReference>
<feature type="transmembrane region" description="Helical" evidence="17">
    <location>
        <begin position="91"/>
        <end position="112"/>
    </location>
</feature>
<dbReference type="Proteomes" id="UP000438429">
    <property type="component" value="Unassembled WGS sequence"/>
</dbReference>